<dbReference type="PANTHER" id="PTHR35802">
    <property type="entry name" value="PROTEASE SYNTHASE AND SPORULATION PROTEIN PAI 2"/>
    <property type="match status" value="1"/>
</dbReference>
<protein>
    <submittedName>
        <fullName evidence="1">Protease synthase and sporulation protein PAI 2</fullName>
    </submittedName>
</protein>
<sequence>MARANPQWRDVRGEVLVVFNGPHAYISPAWYEEPGTVPTWNYVAVHAYGTFRLVEGRDGLLDILRRTVTAYESPRPEPWAFYESEPHVERMLQAIVGFRIEIALLEGEWKLSQNHPEGRRRKVIRGLEGRADDDSLEIAELMKEGMAKKR</sequence>
<dbReference type="PANTHER" id="PTHR35802:SF1">
    <property type="entry name" value="PROTEASE SYNTHASE AND SPORULATION PROTEIN PAI 2"/>
    <property type="match status" value="1"/>
</dbReference>
<dbReference type="Proteomes" id="UP000317835">
    <property type="component" value="Chromosome"/>
</dbReference>
<keyword evidence="2" id="KW-1185">Reference proteome</keyword>
<dbReference type="EMBL" id="CP036426">
    <property type="protein sequence ID" value="QDV37706.1"/>
    <property type="molecule type" value="Genomic_DNA"/>
</dbReference>
<dbReference type="GO" id="GO:0008233">
    <property type="term" value="F:peptidase activity"/>
    <property type="evidence" value="ECO:0007669"/>
    <property type="project" value="UniProtKB-KW"/>
</dbReference>
<dbReference type="GO" id="GO:0006508">
    <property type="term" value="P:proteolysis"/>
    <property type="evidence" value="ECO:0007669"/>
    <property type="project" value="UniProtKB-KW"/>
</dbReference>
<keyword evidence="1" id="KW-0378">Hydrolase</keyword>
<keyword evidence="1" id="KW-0645">Protease</keyword>
<proteinExistence type="predicted"/>
<evidence type="ECO:0000313" key="2">
    <source>
        <dbReference type="Proteomes" id="UP000317835"/>
    </source>
</evidence>
<dbReference type="InterPro" id="IPR012349">
    <property type="entry name" value="Split_barrel_FMN-bd"/>
</dbReference>
<dbReference type="AlphaFoldDB" id="A0A518HAC7"/>
<dbReference type="InterPro" id="IPR007396">
    <property type="entry name" value="TR_PAI2-type"/>
</dbReference>
<gene>
    <name evidence="1" type="primary">paiB</name>
    <name evidence="1" type="ORF">ElP_56490</name>
</gene>
<dbReference type="Gene3D" id="2.30.110.10">
    <property type="entry name" value="Electron Transport, Fmn-binding Protein, Chain A"/>
    <property type="match status" value="1"/>
</dbReference>
<organism evidence="1 2">
    <name type="scientific">Tautonia plasticadhaerens</name>
    <dbReference type="NCBI Taxonomy" id="2527974"/>
    <lineage>
        <taxon>Bacteria</taxon>
        <taxon>Pseudomonadati</taxon>
        <taxon>Planctomycetota</taxon>
        <taxon>Planctomycetia</taxon>
        <taxon>Isosphaerales</taxon>
        <taxon>Isosphaeraceae</taxon>
        <taxon>Tautonia</taxon>
    </lineage>
</organism>
<name>A0A518HAC7_9BACT</name>
<dbReference type="SUPFAM" id="SSF50475">
    <property type="entry name" value="FMN-binding split barrel"/>
    <property type="match status" value="1"/>
</dbReference>
<reference evidence="1 2" key="1">
    <citation type="submission" date="2019-02" db="EMBL/GenBank/DDBJ databases">
        <title>Deep-cultivation of Planctomycetes and their phenomic and genomic characterization uncovers novel biology.</title>
        <authorList>
            <person name="Wiegand S."/>
            <person name="Jogler M."/>
            <person name="Boedeker C."/>
            <person name="Pinto D."/>
            <person name="Vollmers J."/>
            <person name="Rivas-Marin E."/>
            <person name="Kohn T."/>
            <person name="Peeters S.H."/>
            <person name="Heuer A."/>
            <person name="Rast P."/>
            <person name="Oberbeckmann S."/>
            <person name="Bunk B."/>
            <person name="Jeske O."/>
            <person name="Meyerdierks A."/>
            <person name="Storesund J.E."/>
            <person name="Kallscheuer N."/>
            <person name="Luecker S."/>
            <person name="Lage O.M."/>
            <person name="Pohl T."/>
            <person name="Merkel B.J."/>
            <person name="Hornburger P."/>
            <person name="Mueller R.-W."/>
            <person name="Bruemmer F."/>
            <person name="Labrenz M."/>
            <person name="Spormann A.M."/>
            <person name="Op den Camp H."/>
            <person name="Overmann J."/>
            <person name="Amann R."/>
            <person name="Jetten M.S.M."/>
            <person name="Mascher T."/>
            <person name="Medema M.H."/>
            <person name="Devos D.P."/>
            <person name="Kaster A.-K."/>
            <person name="Ovreas L."/>
            <person name="Rohde M."/>
            <person name="Galperin M.Y."/>
            <person name="Jogler C."/>
        </authorList>
    </citation>
    <scope>NUCLEOTIDE SEQUENCE [LARGE SCALE GENOMIC DNA]</scope>
    <source>
        <strain evidence="1 2">ElP</strain>
    </source>
</reference>
<dbReference type="Pfam" id="PF04299">
    <property type="entry name" value="FMN_bind_2"/>
    <property type="match status" value="1"/>
</dbReference>
<dbReference type="KEGG" id="tpla:ElP_56490"/>
<evidence type="ECO:0000313" key="1">
    <source>
        <dbReference type="EMBL" id="QDV37706.1"/>
    </source>
</evidence>
<accession>A0A518HAC7</accession>